<dbReference type="InterPro" id="IPR052929">
    <property type="entry name" value="RNase_H-like_EbsB-rel"/>
</dbReference>
<dbReference type="GO" id="GO:0004523">
    <property type="term" value="F:RNA-DNA hybrid ribonuclease activity"/>
    <property type="evidence" value="ECO:0007669"/>
    <property type="project" value="InterPro"/>
</dbReference>
<dbReference type="PANTHER" id="PTHR47074:SF49">
    <property type="entry name" value="POLYNUCLEOTIDYL TRANSFERASE, RIBONUCLEASE H-LIKE SUPERFAMILY PROTEIN"/>
    <property type="match status" value="1"/>
</dbReference>
<sequence length="319" mass="36099">MLSGAVPVADGLATKGLKIDGCCQICGLEGESINHVIFKCSVARQVWALSDYPQPLCGFANGSVFSNVYHLLVNTNNELWPLELRTCFPWIVWTIWKNRNLFLFKGESFSSFEIVSKIRKDAEKWFMAQKSGIEEESEIFRCRRGSSLLSTITKPWVAPPLAWYKCNIGFSWSKRNKFAGASWVLRDEKGFVLLHSRRAFSGVIDVFEARFLVLVWAIESMICHKMERVEFALEDAVLVGVVNRPQAWPSYSFHAAEILPLLSMISDWKVVLERASANRGASLIAKSVTSDCRLQSYVAISHPFWLNGVFADERLLSFV</sequence>
<evidence type="ECO:0000259" key="1">
    <source>
        <dbReference type="Pfam" id="PF13456"/>
    </source>
</evidence>
<dbReference type="InterPro" id="IPR002156">
    <property type="entry name" value="RNaseH_domain"/>
</dbReference>
<evidence type="ECO:0000313" key="4">
    <source>
        <dbReference type="Proteomes" id="UP000467841"/>
    </source>
</evidence>
<dbReference type="Proteomes" id="UP000467841">
    <property type="component" value="Unassembled WGS sequence"/>
</dbReference>
<gene>
    <name evidence="3" type="ORF">MERR_LOCUS3306</name>
</gene>
<reference evidence="3" key="1">
    <citation type="submission" date="2020-01" db="EMBL/GenBank/DDBJ databases">
        <authorList>
            <person name="Mishra B."/>
        </authorList>
    </citation>
    <scope>NUCLEOTIDE SEQUENCE [LARGE SCALE GENOMIC DNA]</scope>
</reference>
<protein>
    <recommendedName>
        <fullName evidence="5">Reverse transcriptase zinc-binding domain-containing protein</fullName>
    </recommendedName>
</protein>
<evidence type="ECO:0000259" key="2">
    <source>
        <dbReference type="Pfam" id="PF13966"/>
    </source>
</evidence>
<feature type="domain" description="RNase H type-1" evidence="1">
    <location>
        <begin position="171"/>
        <end position="287"/>
    </location>
</feature>
<dbReference type="OrthoDB" id="1749408at2759"/>
<dbReference type="Pfam" id="PF13456">
    <property type="entry name" value="RVT_3"/>
    <property type="match status" value="1"/>
</dbReference>
<evidence type="ECO:0000313" key="3">
    <source>
        <dbReference type="EMBL" id="CAA7016071.1"/>
    </source>
</evidence>
<organism evidence="3 4">
    <name type="scientific">Microthlaspi erraticum</name>
    <dbReference type="NCBI Taxonomy" id="1685480"/>
    <lineage>
        <taxon>Eukaryota</taxon>
        <taxon>Viridiplantae</taxon>
        <taxon>Streptophyta</taxon>
        <taxon>Embryophyta</taxon>
        <taxon>Tracheophyta</taxon>
        <taxon>Spermatophyta</taxon>
        <taxon>Magnoliopsida</taxon>
        <taxon>eudicotyledons</taxon>
        <taxon>Gunneridae</taxon>
        <taxon>Pentapetalae</taxon>
        <taxon>rosids</taxon>
        <taxon>malvids</taxon>
        <taxon>Brassicales</taxon>
        <taxon>Brassicaceae</taxon>
        <taxon>Coluteocarpeae</taxon>
        <taxon>Microthlaspi</taxon>
    </lineage>
</organism>
<dbReference type="EMBL" id="CACVBM020000221">
    <property type="protein sequence ID" value="CAA7016071.1"/>
    <property type="molecule type" value="Genomic_DNA"/>
</dbReference>
<name>A0A6D2HL09_9BRAS</name>
<dbReference type="PANTHER" id="PTHR47074">
    <property type="entry name" value="BNAC02G40300D PROTEIN"/>
    <property type="match status" value="1"/>
</dbReference>
<dbReference type="InterPro" id="IPR026960">
    <property type="entry name" value="RVT-Znf"/>
</dbReference>
<accession>A0A6D2HL09</accession>
<dbReference type="AlphaFoldDB" id="A0A6D2HL09"/>
<keyword evidence="4" id="KW-1185">Reference proteome</keyword>
<dbReference type="Pfam" id="PF13966">
    <property type="entry name" value="zf-RVT"/>
    <property type="match status" value="1"/>
</dbReference>
<proteinExistence type="predicted"/>
<feature type="domain" description="Reverse transcriptase zinc-binding" evidence="2">
    <location>
        <begin position="2"/>
        <end position="47"/>
    </location>
</feature>
<dbReference type="GO" id="GO:0003676">
    <property type="term" value="F:nucleic acid binding"/>
    <property type="evidence" value="ECO:0007669"/>
    <property type="project" value="InterPro"/>
</dbReference>
<comment type="caution">
    <text evidence="3">The sequence shown here is derived from an EMBL/GenBank/DDBJ whole genome shotgun (WGS) entry which is preliminary data.</text>
</comment>
<evidence type="ECO:0008006" key="5">
    <source>
        <dbReference type="Google" id="ProtNLM"/>
    </source>
</evidence>